<evidence type="ECO:0000313" key="2">
    <source>
        <dbReference type="EMBL" id="SSW95716.1"/>
    </source>
</evidence>
<accession>A0A3B0MMZ6</accession>
<proteinExistence type="predicted"/>
<dbReference type="EMBL" id="UFQR01000006">
    <property type="protein sequence ID" value="SSW95716.1"/>
    <property type="molecule type" value="Genomic_DNA"/>
</dbReference>
<dbReference type="InterPro" id="IPR037524">
    <property type="entry name" value="PA14/GLEYA"/>
</dbReference>
<organism evidence="2">
    <name type="scientific">Arsenophonus endosymbiont of Trialeurodes vaporariorum</name>
    <dbReference type="NCBI Taxonomy" id="235567"/>
    <lineage>
        <taxon>Bacteria</taxon>
        <taxon>Pseudomonadati</taxon>
        <taxon>Pseudomonadota</taxon>
        <taxon>Gammaproteobacteria</taxon>
        <taxon>Enterobacterales</taxon>
        <taxon>Morganellaceae</taxon>
        <taxon>Arsenophonus</taxon>
    </lineage>
</organism>
<dbReference type="AlphaFoldDB" id="A0A3B0MMZ6"/>
<dbReference type="SUPFAM" id="SSF56988">
    <property type="entry name" value="Anthrax protective antigen"/>
    <property type="match status" value="1"/>
</dbReference>
<dbReference type="InterPro" id="IPR011658">
    <property type="entry name" value="PA14_dom"/>
</dbReference>
<name>A0A3B0MMZ6_9GAMM</name>
<feature type="domain" description="PA14" evidence="1">
    <location>
        <begin position="246"/>
        <end position="374"/>
    </location>
</feature>
<evidence type="ECO:0000259" key="1">
    <source>
        <dbReference type="PROSITE" id="PS51820"/>
    </source>
</evidence>
<protein>
    <recommendedName>
        <fullName evidence="1">PA14 domain-containing protein</fullName>
    </recommendedName>
</protein>
<dbReference type="PROSITE" id="PS51820">
    <property type="entry name" value="PA14"/>
    <property type="match status" value="1"/>
</dbReference>
<dbReference type="Pfam" id="PF07691">
    <property type="entry name" value="PA14"/>
    <property type="match status" value="1"/>
</dbReference>
<reference evidence="2" key="1">
    <citation type="submission" date="2018-04" db="EMBL/GenBank/DDBJ databases">
        <authorList>
            <person name="Go L.Y."/>
            <person name="Mitchell J.A."/>
        </authorList>
    </citation>
    <scope>NUCLEOTIDE SEQUENCE</scope>
    <source>
        <strain evidence="2">ARTV</strain>
    </source>
</reference>
<gene>
    <name evidence="2" type="ORF">ARTV_1741</name>
</gene>
<dbReference type="Gene3D" id="3.90.182.10">
    <property type="entry name" value="Toxin - Anthrax Protective Antigen,domain 1"/>
    <property type="match status" value="1"/>
</dbReference>
<sequence>MLQIPATSVQSLSLHIANKGELVRFEILEAPSGQLSNRSVYRYTNPNALANTLFDHRSEFSISHPLRLVNYWQGKAIRWSITEGDSLIYANGKATLTKYHPASALKAEWLDGEVLKKQIFPLTLPQEDIAYSHLFTTPYQQKKTIATESLVLPESFQQGTINWYSSDPKVINHHGQLIGHGATTISATITYPPGSSQTFKHHYQVPNRSQHGGLNLSIYDLSQLNLGNRSLTQSQCNILLNKKQWLNNAPLYAKRWQGDSPNYWMGKEKFGHFDADFQSNVLSGKKLKPTLWIFSGFLAPTETNHYQVKFKADDIGRVYIQDKNRLHTLDYRDNQTIYLEAGKYYPIWLFWSTNSHTVGDQYWDTIELTWRPAG</sequence>